<keyword evidence="4" id="KW-0411">Iron-sulfur</keyword>
<reference evidence="6" key="1">
    <citation type="submission" date="2021-03" db="EMBL/GenBank/DDBJ databases">
        <authorList>
            <person name="Jaffe A."/>
        </authorList>
    </citation>
    <scope>NUCLEOTIDE SEQUENCE</scope>
    <source>
        <strain evidence="6">RIFCSPHIGHO2_01_FULL_AR10_44_11</strain>
    </source>
</reference>
<dbReference type="GO" id="GO:0046872">
    <property type="term" value="F:metal ion binding"/>
    <property type="evidence" value="ECO:0007669"/>
    <property type="project" value="UniProtKB-KW"/>
</dbReference>
<accession>A0A8T4L200</accession>
<reference evidence="6" key="2">
    <citation type="submission" date="2021-05" db="EMBL/GenBank/DDBJ databases">
        <title>Protein family content uncovers lineage relationships and bacterial pathway maintenance mechanisms in DPANN archaea.</title>
        <authorList>
            <person name="Castelle C.J."/>
            <person name="Meheust R."/>
            <person name="Jaffe A.L."/>
            <person name="Seitz K."/>
            <person name="Gong X."/>
            <person name="Baker B.J."/>
            <person name="Banfield J.F."/>
        </authorList>
    </citation>
    <scope>NUCLEOTIDE SEQUENCE</scope>
    <source>
        <strain evidence="6">RIFCSPHIGHO2_01_FULL_AR10_44_11</strain>
    </source>
</reference>
<dbReference type="InterPro" id="IPR013785">
    <property type="entry name" value="Aldolase_TIM"/>
</dbReference>
<dbReference type="Proteomes" id="UP000677687">
    <property type="component" value="Unassembled WGS sequence"/>
</dbReference>
<dbReference type="InterPro" id="IPR058240">
    <property type="entry name" value="rSAM_sf"/>
</dbReference>
<dbReference type="Gene3D" id="3.20.20.70">
    <property type="entry name" value="Aldolase class I"/>
    <property type="match status" value="1"/>
</dbReference>
<dbReference type="GO" id="GO:0051536">
    <property type="term" value="F:iron-sulfur cluster binding"/>
    <property type="evidence" value="ECO:0007669"/>
    <property type="project" value="UniProtKB-KW"/>
</dbReference>
<dbReference type="InterPro" id="IPR040087">
    <property type="entry name" value="MJ0021-like"/>
</dbReference>
<evidence type="ECO:0000259" key="5">
    <source>
        <dbReference type="SMART" id="SM00729"/>
    </source>
</evidence>
<dbReference type="PANTHER" id="PTHR43288:SF1">
    <property type="entry name" value="GLYCYL-RADICAL ENZYME ACTIVATING ENZYME MJ0021-RELATED"/>
    <property type="match status" value="1"/>
</dbReference>
<evidence type="ECO:0000313" key="6">
    <source>
        <dbReference type="EMBL" id="MBS3057126.1"/>
    </source>
</evidence>
<dbReference type="CDD" id="cd01335">
    <property type="entry name" value="Radical_SAM"/>
    <property type="match status" value="1"/>
</dbReference>
<dbReference type="EMBL" id="JAGVWD010000008">
    <property type="protein sequence ID" value="MBS3057126.1"/>
    <property type="molecule type" value="Genomic_DNA"/>
</dbReference>
<organism evidence="6 7">
    <name type="scientific">Candidatus Iainarchaeum sp</name>
    <dbReference type="NCBI Taxonomy" id="3101447"/>
    <lineage>
        <taxon>Archaea</taxon>
        <taxon>Candidatus Iainarchaeota</taxon>
        <taxon>Candidatus Iainarchaeia</taxon>
        <taxon>Candidatus Iainarchaeales</taxon>
        <taxon>Candidatus Iainarchaeaceae</taxon>
        <taxon>Candidatus Iainarchaeum</taxon>
    </lineage>
</organism>
<evidence type="ECO:0000256" key="1">
    <source>
        <dbReference type="ARBA" id="ARBA00022691"/>
    </source>
</evidence>
<evidence type="ECO:0000256" key="4">
    <source>
        <dbReference type="ARBA" id="ARBA00023014"/>
    </source>
</evidence>
<keyword evidence="2" id="KW-0479">Metal-binding</keyword>
<sequence length="257" mass="28433">MARPRTCSSGKLAGGCKLCISAKVLPIYITFKCNKSCFYCPVLPTLQGRDFILTPYRKISKIGDLLQIAAGFEAASISGGDPLCVPGRAAKVIKALKEKFGKGFYILLYTNAGLLTAKLAKKLADAGLDEMKLHSFDLNRFKIAKKYIPHAGAEVVVVPGEKQKLQKLILSLDALGIEFINLNELEVAELNLPEIKKRGYKLTRKSIAGSAELGKFLVKEAKRRKLKIAVHYCSVKEEADAAERRDRRHNKLTKKKK</sequence>
<dbReference type="SMART" id="SM00729">
    <property type="entry name" value="Elp3"/>
    <property type="match status" value="1"/>
</dbReference>
<dbReference type="AlphaFoldDB" id="A0A8T4L200"/>
<keyword evidence="3" id="KW-0408">Iron</keyword>
<dbReference type="Pfam" id="PF04055">
    <property type="entry name" value="Radical_SAM"/>
    <property type="match status" value="1"/>
</dbReference>
<gene>
    <name evidence="6" type="ORF">J4415_00690</name>
</gene>
<dbReference type="SUPFAM" id="SSF102114">
    <property type="entry name" value="Radical SAM enzymes"/>
    <property type="match status" value="1"/>
</dbReference>
<keyword evidence="1" id="KW-0949">S-adenosyl-L-methionine</keyword>
<dbReference type="SFLD" id="SFLDS00029">
    <property type="entry name" value="Radical_SAM"/>
    <property type="match status" value="1"/>
</dbReference>
<dbReference type="InterPro" id="IPR007197">
    <property type="entry name" value="rSAM"/>
</dbReference>
<proteinExistence type="predicted"/>
<evidence type="ECO:0000256" key="2">
    <source>
        <dbReference type="ARBA" id="ARBA00022723"/>
    </source>
</evidence>
<feature type="domain" description="Elp3/MiaA/NifB-like radical SAM core" evidence="5">
    <location>
        <begin position="23"/>
        <end position="206"/>
    </location>
</feature>
<comment type="caution">
    <text evidence="6">The sequence shown here is derived from an EMBL/GenBank/DDBJ whole genome shotgun (WGS) entry which is preliminary data.</text>
</comment>
<evidence type="ECO:0000256" key="3">
    <source>
        <dbReference type="ARBA" id="ARBA00023004"/>
    </source>
</evidence>
<evidence type="ECO:0000313" key="7">
    <source>
        <dbReference type="Proteomes" id="UP000677687"/>
    </source>
</evidence>
<dbReference type="GO" id="GO:0003824">
    <property type="term" value="F:catalytic activity"/>
    <property type="evidence" value="ECO:0007669"/>
    <property type="project" value="InterPro"/>
</dbReference>
<dbReference type="PANTHER" id="PTHR43288">
    <property type="entry name" value="BIOTIN SYNTHASE-RELATED PROTEIN, RADICAL SAM SUPERFAMILY"/>
    <property type="match status" value="1"/>
</dbReference>
<dbReference type="InterPro" id="IPR006638">
    <property type="entry name" value="Elp3/MiaA/NifB-like_rSAM"/>
</dbReference>
<name>A0A8T4L200_9ARCH</name>
<dbReference type="SFLD" id="SFLDG01108">
    <property type="entry name" value="Uncharacterised_Radical_SAM_Su"/>
    <property type="match status" value="1"/>
</dbReference>
<protein>
    <submittedName>
        <fullName evidence="6">Radical SAM protein</fullName>
    </submittedName>
</protein>